<evidence type="ECO:0000256" key="10">
    <source>
        <dbReference type="ARBA" id="ARBA00023201"/>
    </source>
</evidence>
<sequence length="499" mass="53859">MEDCWPDKGGGGFGWEDYSVLGAVLCVSCGIGAVYACAGQATASDFLNGGGTMATLPTALSLATGFITAIELLGNPSEMYSHGSQFWMTCISFILVIPITSYFYLPVFMKLRLTSSYEYLEMRFNKYIRYMASALYVFQMVLYTSVAVYAPALALSHVTGLNTYLAVTIVYVVCIFYASQGGMKAVIMTDTFQTVILLLSIVSVIGIGDFLQGGSAKVFSDNLKTGRIELFNMNPDPTVRHTFWSVVIGGTFYWATMFCSNQASIQKYLSVETIGQARRALWTSCIGLVLIFTFNFYTGMVMYSEYKECDPLSIEAISAPDELLPFYVTKVQGHLRGIPGLFVAGIFAASLGTVASAMNSLAAVSMKDLLGGLCKIKIPEKSEATLSKWLSASFGLLSFGLVFIVEQLGSVLQVALSFNGITGGVTLGLFSLGMFFPWANTKGALVGSILAFLLVTWIGLGTQVAIANGYDSALQMPTSISGCHCNISNEVTHVKTNHE</sequence>
<keyword evidence="10" id="KW-0739">Sodium transport</keyword>
<comment type="caution">
    <text evidence="13">The sequence shown here is derived from an EMBL/GenBank/DDBJ whole genome shotgun (WGS) entry which is preliminary data.</text>
</comment>
<dbReference type="PANTHER" id="PTHR42985">
    <property type="entry name" value="SODIUM-COUPLED MONOCARBOXYLATE TRANSPORTER"/>
    <property type="match status" value="1"/>
</dbReference>
<organism evidence="13 14">
    <name type="scientific">Ranatra chinensis</name>
    <dbReference type="NCBI Taxonomy" id="642074"/>
    <lineage>
        <taxon>Eukaryota</taxon>
        <taxon>Metazoa</taxon>
        <taxon>Ecdysozoa</taxon>
        <taxon>Arthropoda</taxon>
        <taxon>Hexapoda</taxon>
        <taxon>Insecta</taxon>
        <taxon>Pterygota</taxon>
        <taxon>Neoptera</taxon>
        <taxon>Paraneoptera</taxon>
        <taxon>Hemiptera</taxon>
        <taxon>Heteroptera</taxon>
        <taxon>Panheteroptera</taxon>
        <taxon>Nepomorpha</taxon>
        <taxon>Nepidae</taxon>
        <taxon>Ranatrinae</taxon>
        <taxon>Ranatra</taxon>
    </lineage>
</organism>
<dbReference type="Pfam" id="PF00474">
    <property type="entry name" value="SSF"/>
    <property type="match status" value="1"/>
</dbReference>
<name>A0ABD0YHM2_9HEMI</name>
<evidence type="ECO:0000313" key="14">
    <source>
        <dbReference type="Proteomes" id="UP001558652"/>
    </source>
</evidence>
<protein>
    <recommendedName>
        <fullName evidence="15">Sodium-coupled monocarboxylate transporter 1</fullName>
    </recommendedName>
</protein>
<proteinExistence type="inferred from homology"/>
<keyword evidence="7" id="KW-0915">Sodium</keyword>
<feature type="transmembrane region" description="Helical" evidence="12">
    <location>
        <begin position="127"/>
        <end position="149"/>
    </location>
</feature>
<evidence type="ECO:0000256" key="11">
    <source>
        <dbReference type="RuleBase" id="RU362091"/>
    </source>
</evidence>
<evidence type="ECO:0000256" key="6">
    <source>
        <dbReference type="ARBA" id="ARBA00022989"/>
    </source>
</evidence>
<evidence type="ECO:0000256" key="3">
    <source>
        <dbReference type="ARBA" id="ARBA00022448"/>
    </source>
</evidence>
<comment type="similarity">
    <text evidence="2 11">Belongs to the sodium:solute symporter (SSF) (TC 2.A.21) family.</text>
</comment>
<dbReference type="InterPro" id="IPR051163">
    <property type="entry name" value="Sodium:Solute_Symporter_SSF"/>
</dbReference>
<evidence type="ECO:0000256" key="4">
    <source>
        <dbReference type="ARBA" id="ARBA00022475"/>
    </source>
</evidence>
<dbReference type="GO" id="GO:0005886">
    <property type="term" value="C:plasma membrane"/>
    <property type="evidence" value="ECO:0007669"/>
    <property type="project" value="UniProtKB-SubCell"/>
</dbReference>
<feature type="transmembrane region" description="Helical" evidence="12">
    <location>
        <begin position="86"/>
        <end position="107"/>
    </location>
</feature>
<dbReference type="GO" id="GO:0022857">
    <property type="term" value="F:transmembrane transporter activity"/>
    <property type="evidence" value="ECO:0007669"/>
    <property type="project" value="UniProtKB-ARBA"/>
</dbReference>
<keyword evidence="8" id="KW-0406">Ion transport</keyword>
<feature type="transmembrane region" description="Helical" evidence="12">
    <location>
        <begin position="411"/>
        <end position="432"/>
    </location>
</feature>
<evidence type="ECO:0000256" key="8">
    <source>
        <dbReference type="ARBA" id="ARBA00023065"/>
    </source>
</evidence>
<feature type="transmembrane region" description="Helical" evidence="12">
    <location>
        <begin position="50"/>
        <end position="74"/>
    </location>
</feature>
<keyword evidence="14" id="KW-1185">Reference proteome</keyword>
<dbReference type="PROSITE" id="PS50283">
    <property type="entry name" value="NA_SOLUT_SYMP_3"/>
    <property type="match status" value="1"/>
</dbReference>
<feature type="transmembrane region" description="Helical" evidence="12">
    <location>
        <begin position="341"/>
        <end position="365"/>
    </location>
</feature>
<feature type="transmembrane region" description="Helical" evidence="12">
    <location>
        <begin position="280"/>
        <end position="297"/>
    </location>
</feature>
<feature type="transmembrane region" description="Helical" evidence="12">
    <location>
        <begin position="241"/>
        <end position="259"/>
    </location>
</feature>
<dbReference type="Gene3D" id="1.20.1730.10">
    <property type="entry name" value="Sodium/glucose cotransporter"/>
    <property type="match status" value="1"/>
</dbReference>
<keyword evidence="3" id="KW-0813">Transport</keyword>
<reference evidence="13 14" key="1">
    <citation type="submission" date="2024-07" db="EMBL/GenBank/DDBJ databases">
        <title>Chromosome-level genome assembly of the water stick insect Ranatra chinensis (Heteroptera: Nepidae).</title>
        <authorList>
            <person name="Liu X."/>
        </authorList>
    </citation>
    <scope>NUCLEOTIDE SEQUENCE [LARGE SCALE GENOMIC DNA]</scope>
    <source>
        <strain evidence="13">Cailab_2021Rc</strain>
        <tissue evidence="13">Muscle</tissue>
    </source>
</reference>
<evidence type="ECO:0008006" key="15">
    <source>
        <dbReference type="Google" id="ProtNLM"/>
    </source>
</evidence>
<dbReference type="AlphaFoldDB" id="A0ABD0YHM2"/>
<feature type="transmembrane region" description="Helical" evidence="12">
    <location>
        <begin position="191"/>
        <end position="211"/>
    </location>
</feature>
<dbReference type="InterPro" id="IPR001734">
    <property type="entry name" value="Na/solute_symporter"/>
</dbReference>
<feature type="transmembrane region" description="Helical" evidence="12">
    <location>
        <begin position="444"/>
        <end position="466"/>
    </location>
</feature>
<dbReference type="EMBL" id="JBFDAA010000017">
    <property type="protein sequence ID" value="KAL1116569.1"/>
    <property type="molecule type" value="Genomic_DNA"/>
</dbReference>
<evidence type="ECO:0000256" key="9">
    <source>
        <dbReference type="ARBA" id="ARBA00023136"/>
    </source>
</evidence>
<feature type="transmembrane region" description="Helical" evidence="12">
    <location>
        <begin position="386"/>
        <end position="405"/>
    </location>
</feature>
<feature type="transmembrane region" description="Helical" evidence="12">
    <location>
        <begin position="161"/>
        <end position="179"/>
    </location>
</feature>
<dbReference type="GO" id="GO:0006814">
    <property type="term" value="P:sodium ion transport"/>
    <property type="evidence" value="ECO:0007669"/>
    <property type="project" value="UniProtKB-KW"/>
</dbReference>
<evidence type="ECO:0000256" key="12">
    <source>
        <dbReference type="SAM" id="Phobius"/>
    </source>
</evidence>
<comment type="subcellular location">
    <subcellularLocation>
        <location evidence="1">Cell membrane</location>
        <topology evidence="1">Multi-pass membrane protein</topology>
    </subcellularLocation>
</comment>
<feature type="transmembrane region" description="Helical" evidence="12">
    <location>
        <begin position="20"/>
        <end position="38"/>
    </location>
</feature>
<keyword evidence="4" id="KW-1003">Cell membrane</keyword>
<keyword evidence="9 12" id="KW-0472">Membrane</keyword>
<evidence type="ECO:0000256" key="1">
    <source>
        <dbReference type="ARBA" id="ARBA00004651"/>
    </source>
</evidence>
<evidence type="ECO:0000256" key="5">
    <source>
        <dbReference type="ARBA" id="ARBA00022692"/>
    </source>
</evidence>
<gene>
    <name evidence="13" type="ORF">AAG570_005041</name>
</gene>
<dbReference type="InterPro" id="IPR038377">
    <property type="entry name" value="Na/Glc_symporter_sf"/>
</dbReference>
<dbReference type="CDD" id="cd11492">
    <property type="entry name" value="SLC5sbd_NIS-SMVT"/>
    <property type="match status" value="1"/>
</dbReference>
<dbReference type="Proteomes" id="UP001558652">
    <property type="component" value="Unassembled WGS sequence"/>
</dbReference>
<evidence type="ECO:0000256" key="7">
    <source>
        <dbReference type="ARBA" id="ARBA00023053"/>
    </source>
</evidence>
<dbReference type="NCBIfam" id="TIGR00813">
    <property type="entry name" value="sss"/>
    <property type="match status" value="1"/>
</dbReference>
<evidence type="ECO:0000256" key="2">
    <source>
        <dbReference type="ARBA" id="ARBA00006434"/>
    </source>
</evidence>
<keyword evidence="6 12" id="KW-1133">Transmembrane helix</keyword>
<dbReference type="PANTHER" id="PTHR42985:SF39">
    <property type="entry name" value="GH10366P"/>
    <property type="match status" value="1"/>
</dbReference>
<accession>A0ABD0YHM2</accession>
<keyword evidence="5 12" id="KW-0812">Transmembrane</keyword>
<evidence type="ECO:0000313" key="13">
    <source>
        <dbReference type="EMBL" id="KAL1116569.1"/>
    </source>
</evidence>